<dbReference type="PROSITE" id="PS50109">
    <property type="entry name" value="HIS_KIN"/>
    <property type="match status" value="1"/>
</dbReference>
<dbReference type="Gene3D" id="3.40.50.2300">
    <property type="match status" value="1"/>
</dbReference>
<dbReference type="InterPro" id="IPR005467">
    <property type="entry name" value="His_kinase_dom"/>
</dbReference>
<dbReference type="GO" id="GO:0043565">
    <property type="term" value="F:sequence-specific DNA binding"/>
    <property type="evidence" value="ECO:0007669"/>
    <property type="project" value="InterPro"/>
</dbReference>
<evidence type="ECO:0000256" key="3">
    <source>
        <dbReference type="ARBA" id="ARBA00023125"/>
    </source>
</evidence>
<dbReference type="InterPro" id="IPR018060">
    <property type="entry name" value="HTH_AraC"/>
</dbReference>
<dbReference type="SMART" id="SM00388">
    <property type="entry name" value="HisKA"/>
    <property type="match status" value="1"/>
</dbReference>
<feature type="domain" description="HTH araC/xylS-type" evidence="5">
    <location>
        <begin position="957"/>
        <end position="1056"/>
    </location>
</feature>
<dbReference type="Gene3D" id="1.10.287.130">
    <property type="match status" value="1"/>
</dbReference>
<dbReference type="SUPFAM" id="SSF46689">
    <property type="entry name" value="Homeodomain-like"/>
    <property type="match status" value="1"/>
</dbReference>
<reference evidence="8" key="1">
    <citation type="submission" date="2019-03" db="EMBL/GenBank/DDBJ databases">
        <title>Single cell metagenomics reveals metabolic interactions within the superorganism composed of flagellate Streblomastix strix and complex community of Bacteroidetes bacteria on its surface.</title>
        <authorList>
            <person name="Treitli S.C."/>
            <person name="Kolisko M."/>
            <person name="Husnik F."/>
            <person name="Keeling P."/>
            <person name="Hampl V."/>
        </authorList>
    </citation>
    <scope>NUCLEOTIDE SEQUENCE</scope>
    <source>
        <strain evidence="8">STM</strain>
    </source>
</reference>
<dbReference type="Gene3D" id="1.10.10.60">
    <property type="entry name" value="Homeodomain-like"/>
    <property type="match status" value="2"/>
</dbReference>
<dbReference type="InterPro" id="IPR003594">
    <property type="entry name" value="HATPase_dom"/>
</dbReference>
<proteinExistence type="predicted"/>
<gene>
    <name evidence="8" type="ORF">EZS27_020350</name>
</gene>
<dbReference type="CDD" id="cd17574">
    <property type="entry name" value="REC_OmpR"/>
    <property type="match status" value="1"/>
</dbReference>
<evidence type="ECO:0000259" key="6">
    <source>
        <dbReference type="PROSITE" id="PS50109"/>
    </source>
</evidence>
<protein>
    <submittedName>
        <fullName evidence="8">Sensor histidine kinase TmoS</fullName>
        <ecNumber evidence="8">2.7.13.3</ecNumber>
    </submittedName>
</protein>
<dbReference type="Pfam" id="PF12833">
    <property type="entry name" value="HTH_18"/>
    <property type="match status" value="1"/>
</dbReference>
<dbReference type="PROSITE" id="PS50110">
    <property type="entry name" value="RESPONSE_REGULATORY"/>
    <property type="match status" value="1"/>
</dbReference>
<dbReference type="InterPro" id="IPR004358">
    <property type="entry name" value="Sig_transdc_His_kin-like_C"/>
</dbReference>
<evidence type="ECO:0000259" key="5">
    <source>
        <dbReference type="PROSITE" id="PS01124"/>
    </source>
</evidence>
<dbReference type="SMART" id="SM00342">
    <property type="entry name" value="HTH_ARAC"/>
    <property type="match status" value="1"/>
</dbReference>
<dbReference type="InterPro" id="IPR015943">
    <property type="entry name" value="WD40/YVTN_repeat-like_dom_sf"/>
</dbReference>
<dbReference type="GO" id="GO:0000155">
    <property type="term" value="F:phosphorelay sensor kinase activity"/>
    <property type="evidence" value="ECO:0007669"/>
    <property type="project" value="InterPro"/>
</dbReference>
<dbReference type="GO" id="GO:0003700">
    <property type="term" value="F:DNA-binding transcription factor activity"/>
    <property type="evidence" value="ECO:0007669"/>
    <property type="project" value="InterPro"/>
</dbReference>
<keyword evidence="8" id="KW-0808">Transferase</keyword>
<feature type="domain" description="Histidine kinase" evidence="6">
    <location>
        <begin position="568"/>
        <end position="787"/>
    </location>
</feature>
<dbReference type="SUPFAM" id="SSF63829">
    <property type="entry name" value="Calcium-dependent phosphotriesterase"/>
    <property type="match status" value="1"/>
</dbReference>
<dbReference type="CDD" id="cd00082">
    <property type="entry name" value="HisKA"/>
    <property type="match status" value="1"/>
</dbReference>
<dbReference type="PRINTS" id="PR00344">
    <property type="entry name" value="BCTRLSENSOR"/>
</dbReference>
<dbReference type="SUPFAM" id="SSF47384">
    <property type="entry name" value="Homodimeric domain of signal transducing histidine kinase"/>
    <property type="match status" value="1"/>
</dbReference>
<dbReference type="Pfam" id="PF00512">
    <property type="entry name" value="HisKA"/>
    <property type="match status" value="1"/>
</dbReference>
<dbReference type="Pfam" id="PF02518">
    <property type="entry name" value="HATPase_c"/>
    <property type="match status" value="1"/>
</dbReference>
<sequence length="1065" mass="120294">MQYDSSGNLWIGTDDGLYIKPCGSSGFIYKKQETDNPYSICNNMIWSIFADRNDNIWLGTDNGISLTNIHTLFHFTSLKKLTGSKEGSMLFTVYRDSHNYLWLGGTNGLIKHNLTNGQTEWFKAGDPSGYLKNNKVRYLYENEASLWIATDLGLHRYDYKKDKIYAYEIKEESNLFRSSWMYAIFDDQRGNLWLGTYEGGIFVVPKASLPAANDQTVTASDHFNSRTVPEAISSNILNSISGTTDSVWVGTDDAGINCILPGKKISQFTIRNSLLNSNFVKQVIRDSSGNIWIATDAGLNVIAGRDREIRPVFQKELNETVFFVLPVNGRICVSTLSGLKLIDFSHGKIKNILPDGRLYTCAYYYEPEKKIYMGTTDGYSEFLPEQLPVSRTNIPTAISNILLANQPIKQGEKYDNNVILKGRPEEQKQITLNYNQNSFSIEFSSFLFSKGNDHYRYRLKGFDDNWQETGKGINRAAFINIPFGTYTFEVTSITDEGFPSDHVTAMEVIIRAPWYLSRGAIAVYVLIGGLILFQLQRMVKIRQILLLERMEREKTLKMARMKTDFFTNVSHEFKTPLSLIIGQAGQMATHETANDKKQKLASIQKNAQRIHLLINEMLYQNENGIDDNLIFSETCLGDLAGKTFSLFTEQLVHKNIEGRINLPDSPLIVHVDQIKLESAIGNLLSNAVKFTPEGGCITLEVGVKENGKEMQAYISVADTGCGIPETDRSKVFDRFFVSSYSRSMNKDGSGIGLSLVKSIVEQQGGSVSLVSAENEGTCVTLFFPLMKSCVHPSKNNVPPETSELRSNRPLVVFAEDNEELRNFIVQSLSSQYNILTASNGRDALKLILETPPQLVITDILMPQMDGRKLCLLLRDNIETARIPIIVLTAKNDKQTELDMFSAGIEEFIAKPFDVAYLGARMGQLMDKSKRMEEKRITKEIIRPQEEMVVSQEEKQLIRFTRLIENSLSDTDLNVGKLSRLSGFNEKQLGRIIKQCTGMNPVEYIRNIRLKKAIIYLKQQKLSISEALYLVGFSSPSYFTKCFKQEYKMTPKEFVEMLKKEGSDNG</sequence>
<dbReference type="PANTHER" id="PTHR43547">
    <property type="entry name" value="TWO-COMPONENT HISTIDINE KINASE"/>
    <property type="match status" value="1"/>
</dbReference>
<keyword evidence="8" id="KW-0418">Kinase</keyword>
<dbReference type="PANTHER" id="PTHR43547:SF2">
    <property type="entry name" value="HYBRID SIGNAL TRANSDUCTION HISTIDINE KINASE C"/>
    <property type="match status" value="1"/>
</dbReference>
<evidence type="ECO:0000256" key="4">
    <source>
        <dbReference type="ARBA" id="ARBA00023163"/>
    </source>
</evidence>
<dbReference type="SUPFAM" id="SSF55874">
    <property type="entry name" value="ATPase domain of HSP90 chaperone/DNA topoisomerase II/histidine kinase"/>
    <property type="match status" value="1"/>
</dbReference>
<dbReference type="InterPro" id="IPR009057">
    <property type="entry name" value="Homeodomain-like_sf"/>
</dbReference>
<evidence type="ECO:0000259" key="7">
    <source>
        <dbReference type="PROSITE" id="PS50110"/>
    </source>
</evidence>
<dbReference type="Pfam" id="PF07495">
    <property type="entry name" value="Y_Y_Y"/>
    <property type="match status" value="1"/>
</dbReference>
<dbReference type="InterPro" id="IPR036097">
    <property type="entry name" value="HisK_dim/P_sf"/>
</dbReference>
<dbReference type="InterPro" id="IPR036890">
    <property type="entry name" value="HATPase_C_sf"/>
</dbReference>
<dbReference type="Pfam" id="PF00072">
    <property type="entry name" value="Response_reg"/>
    <property type="match status" value="1"/>
</dbReference>
<evidence type="ECO:0000256" key="2">
    <source>
        <dbReference type="ARBA" id="ARBA00023015"/>
    </source>
</evidence>
<dbReference type="Gene3D" id="3.30.565.10">
    <property type="entry name" value="Histidine kinase-like ATPase, C-terminal domain"/>
    <property type="match status" value="1"/>
</dbReference>
<feature type="domain" description="Response regulatory" evidence="7">
    <location>
        <begin position="810"/>
        <end position="925"/>
    </location>
</feature>
<keyword evidence="3" id="KW-0238">DNA-binding</keyword>
<evidence type="ECO:0000313" key="8">
    <source>
        <dbReference type="EMBL" id="KAA6331001.1"/>
    </source>
</evidence>
<dbReference type="Gene3D" id="2.60.40.10">
    <property type="entry name" value="Immunoglobulins"/>
    <property type="match status" value="1"/>
</dbReference>
<dbReference type="SMART" id="SM00448">
    <property type="entry name" value="REC"/>
    <property type="match status" value="1"/>
</dbReference>
<dbReference type="EMBL" id="SNRY01001429">
    <property type="protein sequence ID" value="KAA6331001.1"/>
    <property type="molecule type" value="Genomic_DNA"/>
</dbReference>
<dbReference type="SUPFAM" id="SSF52172">
    <property type="entry name" value="CheY-like"/>
    <property type="match status" value="1"/>
</dbReference>
<dbReference type="InterPro" id="IPR001789">
    <property type="entry name" value="Sig_transdc_resp-reg_receiver"/>
</dbReference>
<keyword evidence="4" id="KW-0804">Transcription</keyword>
<dbReference type="InterPro" id="IPR018062">
    <property type="entry name" value="HTH_AraC-typ_CS"/>
</dbReference>
<dbReference type="InterPro" id="IPR003661">
    <property type="entry name" value="HisK_dim/P_dom"/>
</dbReference>
<dbReference type="InterPro" id="IPR011110">
    <property type="entry name" value="Reg_prop"/>
</dbReference>
<keyword evidence="1" id="KW-0597">Phosphoprotein</keyword>
<accession>A0A5J4RDN7</accession>
<name>A0A5J4RDN7_9ZZZZ</name>
<comment type="caution">
    <text evidence="8">The sequence shown here is derived from an EMBL/GenBank/DDBJ whole genome shotgun (WGS) entry which is preliminary data.</text>
</comment>
<dbReference type="Gene3D" id="2.130.10.10">
    <property type="entry name" value="YVTN repeat-like/Quinoprotein amine dehydrogenase"/>
    <property type="match status" value="2"/>
</dbReference>
<dbReference type="PROSITE" id="PS01124">
    <property type="entry name" value="HTH_ARAC_FAMILY_2"/>
    <property type="match status" value="1"/>
</dbReference>
<organism evidence="8">
    <name type="scientific">termite gut metagenome</name>
    <dbReference type="NCBI Taxonomy" id="433724"/>
    <lineage>
        <taxon>unclassified sequences</taxon>
        <taxon>metagenomes</taxon>
        <taxon>organismal metagenomes</taxon>
    </lineage>
</organism>
<dbReference type="PROSITE" id="PS00041">
    <property type="entry name" value="HTH_ARAC_FAMILY_1"/>
    <property type="match status" value="1"/>
</dbReference>
<dbReference type="AlphaFoldDB" id="A0A5J4RDN7"/>
<dbReference type="InterPro" id="IPR013783">
    <property type="entry name" value="Ig-like_fold"/>
</dbReference>
<evidence type="ECO:0000256" key="1">
    <source>
        <dbReference type="ARBA" id="ARBA00022553"/>
    </source>
</evidence>
<dbReference type="SMART" id="SM00387">
    <property type="entry name" value="HATPase_c"/>
    <property type="match status" value="1"/>
</dbReference>
<dbReference type="EC" id="2.7.13.3" evidence="8"/>
<dbReference type="InterPro" id="IPR011123">
    <property type="entry name" value="Y_Y_Y"/>
</dbReference>
<dbReference type="InterPro" id="IPR011006">
    <property type="entry name" value="CheY-like_superfamily"/>
</dbReference>
<keyword evidence="2" id="KW-0805">Transcription regulation</keyword>
<dbReference type="Pfam" id="PF07494">
    <property type="entry name" value="Reg_prop"/>
    <property type="match status" value="3"/>
</dbReference>